<feature type="chain" id="PRO_5035308659" description="Protein RALF-like 33" evidence="5">
    <location>
        <begin position="26"/>
        <end position="117"/>
    </location>
</feature>
<evidence type="ECO:0000256" key="2">
    <source>
        <dbReference type="ARBA" id="ARBA00022702"/>
    </source>
</evidence>
<keyword evidence="2" id="KW-0372">Hormone</keyword>
<dbReference type="Proteomes" id="UP000011116">
    <property type="component" value="Chromosome 2H"/>
</dbReference>
<dbReference type="AlphaFoldDB" id="A0A8I6X8N5"/>
<dbReference type="Pfam" id="PF05498">
    <property type="entry name" value="RALF"/>
    <property type="match status" value="1"/>
</dbReference>
<comment type="similarity">
    <text evidence="1">Belongs to the plant rapid alkalinization factor (RALF) family.</text>
</comment>
<keyword evidence="3 5" id="KW-0732">Signal</keyword>
<dbReference type="Gramene" id="HORVU.MOREX.r2.2HG0174070.1">
    <property type="protein sequence ID" value="HORVU.MOREX.r2.2HG0174070.1.CDS.1"/>
    <property type="gene ID" value="HORVU.MOREX.r2.2HG0174070"/>
</dbReference>
<gene>
    <name evidence="6" type="primary">LOC123428328</name>
</gene>
<name>A0A8I6X8N5_HORVV</name>
<accession>A0A8I6X8N5</accession>
<organism evidence="6 7">
    <name type="scientific">Hordeum vulgare subsp. vulgare</name>
    <name type="common">Domesticated barley</name>
    <dbReference type="NCBI Taxonomy" id="112509"/>
    <lineage>
        <taxon>Eukaryota</taxon>
        <taxon>Viridiplantae</taxon>
        <taxon>Streptophyta</taxon>
        <taxon>Embryophyta</taxon>
        <taxon>Tracheophyta</taxon>
        <taxon>Spermatophyta</taxon>
        <taxon>Magnoliopsida</taxon>
        <taxon>Liliopsida</taxon>
        <taxon>Poales</taxon>
        <taxon>Poaceae</taxon>
        <taxon>BOP clade</taxon>
        <taxon>Pooideae</taxon>
        <taxon>Triticodae</taxon>
        <taxon>Triticeae</taxon>
        <taxon>Hordeinae</taxon>
        <taxon>Hordeum</taxon>
    </lineage>
</organism>
<protein>
    <recommendedName>
        <fullName evidence="8">Protein RALF-like 33</fullName>
    </recommendedName>
</protein>
<reference evidence="6" key="3">
    <citation type="submission" date="2022-01" db="UniProtKB">
        <authorList>
            <consortium name="EnsemblPlants"/>
        </authorList>
    </citation>
    <scope>IDENTIFICATION</scope>
    <source>
        <strain evidence="6">subsp. vulgare</strain>
    </source>
</reference>
<dbReference type="EnsemblPlants" id="HORVU.MOREX.r3.2HG0209290.1">
    <property type="protein sequence ID" value="HORVU.MOREX.r3.2HG0209290.1.CDS1"/>
    <property type="gene ID" value="HORVU.MOREX.r3.2HG0209290"/>
</dbReference>
<evidence type="ECO:0000313" key="6">
    <source>
        <dbReference type="EnsemblPlants" id="HORVU.MOREX.r3.2HG0209290.1.CDS1"/>
    </source>
</evidence>
<reference evidence="7" key="1">
    <citation type="journal article" date="2012" name="Nature">
        <title>A physical, genetic and functional sequence assembly of the barley genome.</title>
        <authorList>
            <consortium name="The International Barley Genome Sequencing Consortium"/>
            <person name="Mayer K.F."/>
            <person name="Waugh R."/>
            <person name="Brown J.W."/>
            <person name="Schulman A."/>
            <person name="Langridge P."/>
            <person name="Platzer M."/>
            <person name="Fincher G.B."/>
            <person name="Muehlbauer G.J."/>
            <person name="Sato K."/>
            <person name="Close T.J."/>
            <person name="Wise R.P."/>
            <person name="Stein N."/>
        </authorList>
    </citation>
    <scope>NUCLEOTIDE SEQUENCE [LARGE SCALE GENOMIC DNA]</scope>
    <source>
        <strain evidence="7">cv. Morex</strain>
    </source>
</reference>
<keyword evidence="4" id="KW-1015">Disulfide bond</keyword>
<feature type="signal peptide" evidence="5">
    <location>
        <begin position="1"/>
        <end position="25"/>
    </location>
</feature>
<dbReference type="GeneID" id="123428328"/>
<evidence type="ECO:0000313" key="7">
    <source>
        <dbReference type="Proteomes" id="UP000011116"/>
    </source>
</evidence>
<dbReference type="GO" id="GO:0005179">
    <property type="term" value="F:hormone activity"/>
    <property type="evidence" value="ECO:0007669"/>
    <property type="project" value="UniProtKB-KW"/>
</dbReference>
<dbReference type="PANTHER" id="PTHR33136">
    <property type="entry name" value="RAPID ALKALINIZATION FACTOR-LIKE"/>
    <property type="match status" value="1"/>
</dbReference>
<dbReference type="PANTHER" id="PTHR33136:SF36">
    <property type="entry name" value="PROTEIN RALF-LIKE 31"/>
    <property type="match status" value="1"/>
</dbReference>
<dbReference type="KEGG" id="hvg:123428328"/>
<evidence type="ECO:0000256" key="3">
    <source>
        <dbReference type="ARBA" id="ARBA00022729"/>
    </source>
</evidence>
<evidence type="ECO:0008006" key="8">
    <source>
        <dbReference type="Google" id="ProtNLM"/>
    </source>
</evidence>
<dbReference type="Gramene" id="HORVU.MOREX.r3.2HG0209290.1">
    <property type="protein sequence ID" value="HORVU.MOREX.r3.2HG0209290.1.CDS1"/>
    <property type="gene ID" value="HORVU.MOREX.r3.2HG0209290"/>
</dbReference>
<dbReference type="GO" id="GO:0019722">
    <property type="term" value="P:calcium-mediated signaling"/>
    <property type="evidence" value="ECO:0000318"/>
    <property type="project" value="GO_Central"/>
</dbReference>
<proteinExistence type="inferred from homology"/>
<dbReference type="InterPro" id="IPR008801">
    <property type="entry name" value="RALF"/>
</dbReference>
<evidence type="ECO:0000256" key="5">
    <source>
        <dbReference type="SAM" id="SignalP"/>
    </source>
</evidence>
<evidence type="ECO:0000256" key="1">
    <source>
        <dbReference type="ARBA" id="ARBA00009178"/>
    </source>
</evidence>
<dbReference type="SMR" id="A0A8I6X8N5"/>
<sequence>MPPWAATPVLPLLLLVLLLLLVVRGRGGHGAITIGGLDMDMDVGVEAAQMGSEAAHGRLLWETGGGRRYISYDALRGDAVPCSRPGVPYYNCRVSTTANPYTRGCDSITRCRDDDPS</sequence>
<keyword evidence="7" id="KW-1185">Reference proteome</keyword>
<evidence type="ECO:0000256" key="4">
    <source>
        <dbReference type="ARBA" id="ARBA00023157"/>
    </source>
</evidence>
<dbReference type="RefSeq" id="XP_044968459.1">
    <property type="nucleotide sequence ID" value="XM_045112524.1"/>
</dbReference>
<dbReference type="OrthoDB" id="1613518at2759"/>
<reference evidence="6" key="2">
    <citation type="submission" date="2020-10" db="EMBL/GenBank/DDBJ databases">
        <authorList>
            <person name="Scholz U."/>
            <person name="Mascher M."/>
            <person name="Fiebig A."/>
        </authorList>
    </citation>
    <scope>NUCLEOTIDE SEQUENCE [LARGE SCALE GENOMIC DNA]</scope>
    <source>
        <strain evidence="6">cv. Morex</strain>
    </source>
</reference>